<dbReference type="Proteomes" id="UP000509626">
    <property type="component" value="Chromosome"/>
</dbReference>
<dbReference type="GeneID" id="56037739"/>
<keyword evidence="3" id="KW-1185">Reference proteome</keyword>
<evidence type="ECO:0000313" key="2">
    <source>
        <dbReference type="EMBL" id="QLG61985.1"/>
    </source>
</evidence>
<dbReference type="AlphaFoldDB" id="A0A7D5QK86"/>
<dbReference type="SMR" id="A0A7D5QK86"/>
<dbReference type="InterPro" id="IPR002711">
    <property type="entry name" value="HNH"/>
</dbReference>
<sequence>MDGEDGWAEDAEFFDDAAKQIAREYEVPLPTADRWYRNLGDVDALKQTLGRNAPDPYLDLIRRREWIPYEQDERQEELLLPLKKWIVRRAEGVYLVQRSEHEDFTVDEASYGTQSTGIGSGWRVVALKSEPLEEREPSAHGEPTEPTGITWTAEMQAVQDELEAKEERVTHELKQKDPEWLALANELQEVEAALVDIYQTYLQDSPNSFPYKKDKIIALKQAFPYLRENNDLVAKATDSSISYARQFKEIPGEGIATDRLKNSTREAVMDRDTQTCVCCGEEDELQVHHIIPRSQGGKNSEENLAVLCAECHYYAHGGGQPREDGGYAIAYWDSVEYADQEAFWNEWVHQSFDDRPPKGFTATDFDAEG</sequence>
<dbReference type="PANTHER" id="PTHR33877">
    <property type="entry name" value="SLL1193 PROTEIN"/>
    <property type="match status" value="1"/>
</dbReference>
<dbReference type="OrthoDB" id="11472at2157"/>
<dbReference type="GO" id="GO:0008270">
    <property type="term" value="F:zinc ion binding"/>
    <property type="evidence" value="ECO:0007669"/>
    <property type="project" value="InterPro"/>
</dbReference>
<reference evidence="2 3" key="1">
    <citation type="submission" date="2020-06" db="EMBL/GenBank/DDBJ databases">
        <title>NJ-3-1, isolated from saline soil.</title>
        <authorList>
            <person name="Cui H.L."/>
            <person name="Shi X."/>
        </authorList>
    </citation>
    <scope>NUCLEOTIDE SEQUENCE [LARGE SCALE GENOMIC DNA]</scope>
    <source>
        <strain evidence="2 3">NJ-3-1</strain>
    </source>
</reference>
<dbReference type="InterPro" id="IPR052892">
    <property type="entry name" value="NA-targeting_endonuclease"/>
</dbReference>
<keyword evidence="2" id="KW-0540">Nuclease</keyword>
<dbReference type="KEGG" id="halu:HUG12_09730"/>
<keyword evidence="2" id="KW-0255">Endonuclease</keyword>
<dbReference type="InterPro" id="IPR003615">
    <property type="entry name" value="HNH_nuc"/>
</dbReference>
<protein>
    <submittedName>
        <fullName evidence="2">HNH endonuclease</fullName>
    </submittedName>
</protein>
<dbReference type="GO" id="GO:0004519">
    <property type="term" value="F:endonuclease activity"/>
    <property type="evidence" value="ECO:0007669"/>
    <property type="project" value="UniProtKB-KW"/>
</dbReference>
<feature type="domain" description="HNH nuclease" evidence="1">
    <location>
        <begin position="263"/>
        <end position="313"/>
    </location>
</feature>
<accession>A0A7D5QK86</accession>
<gene>
    <name evidence="2" type="ORF">HUG12_09730</name>
</gene>
<dbReference type="GO" id="GO:0003676">
    <property type="term" value="F:nucleic acid binding"/>
    <property type="evidence" value="ECO:0007669"/>
    <property type="project" value="InterPro"/>
</dbReference>
<dbReference type="EMBL" id="CP058579">
    <property type="protein sequence ID" value="QLG61985.1"/>
    <property type="molecule type" value="Genomic_DNA"/>
</dbReference>
<dbReference type="Gene3D" id="1.10.30.50">
    <property type="match status" value="1"/>
</dbReference>
<evidence type="ECO:0000313" key="3">
    <source>
        <dbReference type="Proteomes" id="UP000509626"/>
    </source>
</evidence>
<dbReference type="RefSeq" id="WP_179268570.1">
    <property type="nucleotide sequence ID" value="NZ_CP058579.1"/>
</dbReference>
<name>A0A7D5QK86_9EURY</name>
<evidence type="ECO:0000259" key="1">
    <source>
        <dbReference type="SMART" id="SM00507"/>
    </source>
</evidence>
<organism evidence="2 3">
    <name type="scientific">Halorarum salinum</name>
    <dbReference type="NCBI Taxonomy" id="2743089"/>
    <lineage>
        <taxon>Archaea</taxon>
        <taxon>Methanobacteriati</taxon>
        <taxon>Methanobacteriota</taxon>
        <taxon>Stenosarchaea group</taxon>
        <taxon>Halobacteria</taxon>
        <taxon>Halobacteriales</taxon>
        <taxon>Haloferacaceae</taxon>
        <taxon>Halorarum</taxon>
    </lineage>
</organism>
<keyword evidence="2" id="KW-0378">Hydrolase</keyword>
<proteinExistence type="predicted"/>
<dbReference type="PANTHER" id="PTHR33877:SF2">
    <property type="entry name" value="OS07G0170200 PROTEIN"/>
    <property type="match status" value="1"/>
</dbReference>
<dbReference type="SMART" id="SM00507">
    <property type="entry name" value="HNHc"/>
    <property type="match status" value="1"/>
</dbReference>
<dbReference type="Pfam" id="PF01844">
    <property type="entry name" value="HNH"/>
    <property type="match status" value="1"/>
</dbReference>
<dbReference type="CDD" id="cd00085">
    <property type="entry name" value="HNHc"/>
    <property type="match status" value="1"/>
</dbReference>